<sequence>NCNGWQGTCTAGAREIENDVPCADEGVNNKLPENVELGRGKRVRRPTWKLTE</sequence>
<name>A0A392MCN2_9FABA</name>
<proteinExistence type="predicted"/>
<feature type="non-terminal residue" evidence="1">
    <location>
        <position position="1"/>
    </location>
</feature>
<keyword evidence="2" id="KW-1185">Reference proteome</keyword>
<protein>
    <submittedName>
        <fullName evidence="1">Uncharacterized protein</fullName>
    </submittedName>
</protein>
<gene>
    <name evidence="1" type="ORF">A2U01_0005702</name>
</gene>
<comment type="caution">
    <text evidence="1">The sequence shown here is derived from an EMBL/GenBank/DDBJ whole genome shotgun (WGS) entry which is preliminary data.</text>
</comment>
<dbReference type="AlphaFoldDB" id="A0A392MCN2"/>
<dbReference type="EMBL" id="LXQA010007501">
    <property type="protein sequence ID" value="MCH84865.1"/>
    <property type="molecule type" value="Genomic_DNA"/>
</dbReference>
<reference evidence="1 2" key="1">
    <citation type="journal article" date="2018" name="Front. Plant Sci.">
        <title>Red Clover (Trifolium pratense) and Zigzag Clover (T. medium) - A Picture of Genomic Similarities and Differences.</title>
        <authorList>
            <person name="Dluhosova J."/>
            <person name="Istvanek J."/>
            <person name="Nedelnik J."/>
            <person name="Repkova J."/>
        </authorList>
    </citation>
    <scope>NUCLEOTIDE SEQUENCE [LARGE SCALE GENOMIC DNA]</scope>
    <source>
        <strain evidence="2">cv. 10/8</strain>
        <tissue evidence="1">Leaf</tissue>
    </source>
</reference>
<organism evidence="1 2">
    <name type="scientific">Trifolium medium</name>
    <dbReference type="NCBI Taxonomy" id="97028"/>
    <lineage>
        <taxon>Eukaryota</taxon>
        <taxon>Viridiplantae</taxon>
        <taxon>Streptophyta</taxon>
        <taxon>Embryophyta</taxon>
        <taxon>Tracheophyta</taxon>
        <taxon>Spermatophyta</taxon>
        <taxon>Magnoliopsida</taxon>
        <taxon>eudicotyledons</taxon>
        <taxon>Gunneridae</taxon>
        <taxon>Pentapetalae</taxon>
        <taxon>rosids</taxon>
        <taxon>fabids</taxon>
        <taxon>Fabales</taxon>
        <taxon>Fabaceae</taxon>
        <taxon>Papilionoideae</taxon>
        <taxon>50 kb inversion clade</taxon>
        <taxon>NPAAA clade</taxon>
        <taxon>Hologalegina</taxon>
        <taxon>IRL clade</taxon>
        <taxon>Trifolieae</taxon>
        <taxon>Trifolium</taxon>
    </lineage>
</organism>
<dbReference type="Proteomes" id="UP000265520">
    <property type="component" value="Unassembled WGS sequence"/>
</dbReference>
<evidence type="ECO:0000313" key="1">
    <source>
        <dbReference type="EMBL" id="MCH84865.1"/>
    </source>
</evidence>
<evidence type="ECO:0000313" key="2">
    <source>
        <dbReference type="Proteomes" id="UP000265520"/>
    </source>
</evidence>
<accession>A0A392MCN2</accession>